<dbReference type="AlphaFoldDB" id="A0AAN7W416"/>
<reference evidence="1" key="1">
    <citation type="submission" date="2023-08" db="EMBL/GenBank/DDBJ databases">
        <title>Black Yeasts Isolated from many extreme environments.</title>
        <authorList>
            <person name="Coleine C."/>
            <person name="Stajich J.E."/>
            <person name="Selbmann L."/>
        </authorList>
    </citation>
    <scope>NUCLEOTIDE SEQUENCE</scope>
    <source>
        <strain evidence="1">CCFEE 5810</strain>
    </source>
</reference>
<dbReference type="EMBL" id="JAVRQU010000008">
    <property type="protein sequence ID" value="KAK5699720.1"/>
    <property type="molecule type" value="Genomic_DNA"/>
</dbReference>
<dbReference type="Proteomes" id="UP001310594">
    <property type="component" value="Unassembled WGS sequence"/>
</dbReference>
<protein>
    <submittedName>
        <fullName evidence="1">Uncharacterized protein</fullName>
    </submittedName>
</protein>
<proteinExistence type="predicted"/>
<evidence type="ECO:0000313" key="2">
    <source>
        <dbReference type="Proteomes" id="UP001310594"/>
    </source>
</evidence>
<comment type="caution">
    <text evidence="1">The sequence shown here is derived from an EMBL/GenBank/DDBJ whole genome shotgun (WGS) entry which is preliminary data.</text>
</comment>
<sequence>MAALGRLTRSGMLYEGNWMEWEDRIFNQIEMMKAGSGEEFQFPTSNPRMRERLGIRDPIANSICKQVSPAMLERVPGRDCEQRERLLGRLKALARPFRLNDLPPELRARILQAHFGSVTRYVIDGSSVKDKTKQPRWNLLLVSHSIKIEALPLFLGAAEICFHHPAYVASLGDNITVETAICNWVQVHVKENAKYLRHMTVWSSALGELGVHLDMKTGLGLGLTPSLSPQQRKRWVDHVKAIETSRRALGLQGEGVVLALTIKARMKSPS</sequence>
<accession>A0AAN7W416</accession>
<name>A0AAN7W416_9PEZI</name>
<gene>
    <name evidence="1" type="ORF">LTR97_005851</name>
</gene>
<evidence type="ECO:0000313" key="1">
    <source>
        <dbReference type="EMBL" id="KAK5699720.1"/>
    </source>
</evidence>
<organism evidence="1 2">
    <name type="scientific">Elasticomyces elasticus</name>
    <dbReference type="NCBI Taxonomy" id="574655"/>
    <lineage>
        <taxon>Eukaryota</taxon>
        <taxon>Fungi</taxon>
        <taxon>Dikarya</taxon>
        <taxon>Ascomycota</taxon>
        <taxon>Pezizomycotina</taxon>
        <taxon>Dothideomycetes</taxon>
        <taxon>Dothideomycetidae</taxon>
        <taxon>Mycosphaerellales</taxon>
        <taxon>Teratosphaeriaceae</taxon>
        <taxon>Elasticomyces</taxon>
    </lineage>
</organism>